<feature type="compositionally biased region" description="Basic and acidic residues" evidence="1">
    <location>
        <begin position="407"/>
        <end position="428"/>
    </location>
</feature>
<feature type="domain" description="Small ribosomal subunit protein mS35 mitochondrial conserved" evidence="2">
    <location>
        <begin position="1270"/>
        <end position="1346"/>
    </location>
</feature>
<dbReference type="EMBL" id="MU069874">
    <property type="protein sequence ID" value="KAF5832423.1"/>
    <property type="molecule type" value="Genomic_DNA"/>
</dbReference>
<feature type="compositionally biased region" description="Low complexity" evidence="1">
    <location>
        <begin position="1154"/>
        <end position="1171"/>
    </location>
</feature>
<feature type="compositionally biased region" description="Low complexity" evidence="1">
    <location>
        <begin position="707"/>
        <end position="745"/>
    </location>
</feature>
<evidence type="ECO:0000313" key="3">
    <source>
        <dbReference type="EMBL" id="KAF5832423.1"/>
    </source>
</evidence>
<organism evidence="3 4">
    <name type="scientific">Dunaliella salina</name>
    <name type="common">Green alga</name>
    <name type="synonym">Protococcus salinus</name>
    <dbReference type="NCBI Taxonomy" id="3046"/>
    <lineage>
        <taxon>Eukaryota</taxon>
        <taxon>Viridiplantae</taxon>
        <taxon>Chlorophyta</taxon>
        <taxon>core chlorophytes</taxon>
        <taxon>Chlorophyceae</taxon>
        <taxon>CS clade</taxon>
        <taxon>Chlamydomonadales</taxon>
        <taxon>Dunaliellaceae</taxon>
        <taxon>Dunaliella</taxon>
    </lineage>
</organism>
<feature type="region of interest" description="Disordered" evidence="1">
    <location>
        <begin position="917"/>
        <end position="952"/>
    </location>
</feature>
<proteinExistence type="predicted"/>
<name>A0ABQ7GCX6_DUNSA</name>
<feature type="region of interest" description="Disordered" evidence="1">
    <location>
        <begin position="255"/>
        <end position="298"/>
    </location>
</feature>
<evidence type="ECO:0000259" key="2">
    <source>
        <dbReference type="Pfam" id="PF10213"/>
    </source>
</evidence>
<dbReference type="Proteomes" id="UP000815325">
    <property type="component" value="Unassembled WGS sequence"/>
</dbReference>
<feature type="region of interest" description="Disordered" evidence="1">
    <location>
        <begin position="525"/>
        <end position="622"/>
    </location>
</feature>
<evidence type="ECO:0000256" key="1">
    <source>
        <dbReference type="SAM" id="MobiDB-lite"/>
    </source>
</evidence>
<dbReference type="PROSITE" id="PS51257">
    <property type="entry name" value="PROKAR_LIPOPROTEIN"/>
    <property type="match status" value="1"/>
</dbReference>
<dbReference type="PANTHER" id="PTHR13490:SF0">
    <property type="entry name" value="SMALL RIBOSOMAL SUBUNIT PROTEIN MS35"/>
    <property type="match status" value="1"/>
</dbReference>
<feature type="region of interest" description="Disordered" evidence="1">
    <location>
        <begin position="1018"/>
        <end position="1037"/>
    </location>
</feature>
<feature type="compositionally biased region" description="Low complexity" evidence="1">
    <location>
        <begin position="1096"/>
        <end position="1107"/>
    </location>
</feature>
<feature type="region of interest" description="Disordered" evidence="1">
    <location>
        <begin position="403"/>
        <end position="432"/>
    </location>
</feature>
<dbReference type="InterPro" id="IPR039848">
    <property type="entry name" value="Ribosomal_mS35_mt"/>
</dbReference>
<dbReference type="PANTHER" id="PTHR13490">
    <property type="entry name" value="MITOCHONDRIAL 28S RIBOSOMAL PROTEIN S28"/>
    <property type="match status" value="1"/>
</dbReference>
<keyword evidence="4" id="KW-1185">Reference proteome</keyword>
<comment type="caution">
    <text evidence="3">The sequence shown here is derived from an EMBL/GenBank/DDBJ whole genome shotgun (WGS) entry which is preliminary data.</text>
</comment>
<accession>A0ABQ7GCX6</accession>
<protein>
    <recommendedName>
        <fullName evidence="2">Small ribosomal subunit protein mS35 mitochondrial conserved domain-containing protein</fullName>
    </recommendedName>
</protein>
<feature type="compositionally biased region" description="Low complexity" evidence="1">
    <location>
        <begin position="591"/>
        <end position="600"/>
    </location>
</feature>
<gene>
    <name evidence="3" type="ORF">DUNSADRAFT_11669</name>
</gene>
<dbReference type="InterPro" id="IPR019349">
    <property type="entry name" value="Ribosomal_mS35_mit"/>
</dbReference>
<feature type="compositionally biased region" description="Low complexity" evidence="1">
    <location>
        <begin position="607"/>
        <end position="620"/>
    </location>
</feature>
<feature type="compositionally biased region" description="Low complexity" evidence="1">
    <location>
        <begin position="680"/>
        <end position="700"/>
    </location>
</feature>
<feature type="compositionally biased region" description="Low complexity" evidence="1">
    <location>
        <begin position="875"/>
        <end position="894"/>
    </location>
</feature>
<sequence length="1361" mass="142403">MRRSVRLFGPHFCHLPSHQQPACAALTLLGCSKQTTLLPGNGIRTYSQPATSENHAVGDGQPEDADFKLMQAVLSRVGPPPEMREAHRTNDVSRIRFGDLPATTNWMESFVGSGSSGGYSASGNPGPQSGDAIYDIPAWLQANVPAHDTTPKSPLYHWVSWMNENLPQDQRRLYLALHEHLQHEPRRQAIMAKAQFELACLWDWQHRRVAAGLPPEWTQQEQEAARSAILAEAEKEARSLQTSAAAARARAASEASVAAGGQPTLIPSSSSSSSSATRGKGKAGSHGIQPGGVSAPAANSPLERMAAGVRAGTAEAEAAVADAQRWLIQDPSNSAMLPDMHAALQQAHEAAACCSTAAAAGDVKTFEQSANLAERAGGMAQRIAAAVAPHLVGAGGHNEAAAALEGTKARSKAELRSKEGGKGPKEEGPLSGMSLFLKRAEHREEEAEKERKERMLKLSQHLGLNRREQALIHALDLDPGLLLQHRAAGTASASEQAVGGSRSSGSPGLQPLLSTFMARLESGKKHMAAGGGGSRAVALMRSQSEARTREEAELADALSLTGAAERPTPPPGSGNSAALKTKRAQLGSRELAAQAQAALQRAREARQQQTAQEKQQGTGKAQLQAEAGSLAVSEGGVDRLTWSQLAAFNHEVKYQDVLLRRDLTQRVWAELAPRTPAADPFTKTDTNTTTTSTTPSTPSSPVNPGGASSSTAAGSLATSASSSSSDRTHVSSSPSSLSVTPRSTPGHWSGRLSQVEVAALNARAEQLFQEGSAQPYMALMRELAQQGLLSEVELAEHATAVSLRERELAVEQGVHAPAAASDATSGAAAAAAVGPQLKAHLLAGLTGEGSSAVGGFGTARSFGVLEEARAAWEGAWPAAGPSAQSPSGGASTAPQGSESLSYPAWAAAMAEEAAAAQYRQPTLSTPASAGSAAATGANQGGDQQQRQQQLQQVARAWWQGQGAVAPSFEEARTAWQQYVEMAGCPAHAPLLEDIITADTELRAARAAVRAAAREATRAALPALSRDSEGSSEEGDAPAKERLLAAQQRADHLNASIADLFRSFVARNGTATAPIGPAAHTGAHSPPSPATTHGDTSSNVRSNVSSSSINPESAWGAISARNKALNPLLVGNNTKAAGSSSLLSIFKPEFLAAAGPAAPAPPEDTAAQAAAEAARREEERSRQWNKYLQTQRKHAESEAAQGQAWPVSAQVAPPYPGARPIVRFQQSIILGPASALTSSQGLAERLAALEASDAAHPATLGLGSPPVMLPDHPSSKRVTMKVKMSELAEEMGLSGSAVEYMKLVAGRSRYDPMTDDLTLVCSTHPTREENRRWCLERVHILAAEAHSVSTVDKPLKGLAKWE</sequence>
<feature type="region of interest" description="Disordered" evidence="1">
    <location>
        <begin position="875"/>
        <end position="898"/>
    </location>
</feature>
<dbReference type="Pfam" id="PF10213">
    <property type="entry name" value="MRP-S28"/>
    <property type="match status" value="1"/>
</dbReference>
<feature type="region of interest" description="Disordered" evidence="1">
    <location>
        <begin position="1154"/>
        <end position="1180"/>
    </location>
</feature>
<reference evidence="3" key="1">
    <citation type="submission" date="2017-08" db="EMBL/GenBank/DDBJ databases">
        <authorList>
            <person name="Polle J.E."/>
            <person name="Barry K."/>
            <person name="Cushman J."/>
            <person name="Schmutz J."/>
            <person name="Tran D."/>
            <person name="Hathwaick L.T."/>
            <person name="Yim W.C."/>
            <person name="Jenkins J."/>
            <person name="Mckie-Krisberg Z.M."/>
            <person name="Prochnik S."/>
            <person name="Lindquist E."/>
            <person name="Dockter R.B."/>
            <person name="Adam C."/>
            <person name="Molina H."/>
            <person name="Bunkerborg J."/>
            <person name="Jin E."/>
            <person name="Buchheim M."/>
            <person name="Magnuson J."/>
        </authorList>
    </citation>
    <scope>NUCLEOTIDE SEQUENCE</scope>
    <source>
        <strain evidence="3">CCAP 19/18</strain>
    </source>
</reference>
<feature type="region of interest" description="Disordered" evidence="1">
    <location>
        <begin position="676"/>
        <end position="749"/>
    </location>
</feature>
<feature type="region of interest" description="Disordered" evidence="1">
    <location>
        <begin position="1071"/>
        <end position="1110"/>
    </location>
</feature>
<evidence type="ECO:0000313" key="4">
    <source>
        <dbReference type="Proteomes" id="UP000815325"/>
    </source>
</evidence>